<feature type="compositionally biased region" description="Low complexity" evidence="1">
    <location>
        <begin position="289"/>
        <end position="300"/>
    </location>
</feature>
<keyword evidence="3" id="KW-1185">Reference proteome</keyword>
<name>A0AAN6IBN1_9EURO</name>
<comment type="caution">
    <text evidence="2">The sequence shown here is derived from an EMBL/GenBank/DDBJ whole genome shotgun (WGS) entry which is preliminary data.</text>
</comment>
<sequence>MLANVCSPFSCRPDPVRTTEHFRIWKARCGTRKRKVAHESHVLERPTVITMSNTELFTMKSLYQNPSSRCSSDRSQLAASTPSSSLCIAFRPALPIHFTQHLAFISVGLTYITTAQHRHTSCPFFTPPDINMARLATLLLGASLLISPQVLASTFQPSNLASLALSASILTPVINAYVVTVPHGYKRDNTLEARKKDNKKTSTAASNSTDDAAIAAADAAAATANATSAAANVTDPTAVASSCVAAAMTAALNTTSAVDNTTATAIASACGATADDVAAAANATASLVSNTTSTTNTTSTSKHHKNKGASTTTTTKDKNKNANANTANAASGGNNILGEVTSIIEGILRKREPAPVGAPAKDNVVRRTWSPDYHAKAF</sequence>
<dbReference type="Proteomes" id="UP001203852">
    <property type="component" value="Unassembled WGS sequence"/>
</dbReference>
<dbReference type="AlphaFoldDB" id="A0AAN6IBN1"/>
<gene>
    <name evidence="2" type="ORF">EDD36DRAFT_269519</name>
</gene>
<feature type="region of interest" description="Disordered" evidence="1">
    <location>
        <begin position="289"/>
        <end position="332"/>
    </location>
</feature>
<accession>A0AAN6IBN1</accession>
<protein>
    <submittedName>
        <fullName evidence="2">Uncharacterized protein</fullName>
    </submittedName>
</protein>
<proteinExistence type="predicted"/>
<dbReference type="EMBL" id="MU404355">
    <property type="protein sequence ID" value="KAI1611917.1"/>
    <property type="molecule type" value="Genomic_DNA"/>
</dbReference>
<evidence type="ECO:0000256" key="1">
    <source>
        <dbReference type="SAM" id="MobiDB-lite"/>
    </source>
</evidence>
<evidence type="ECO:0000313" key="3">
    <source>
        <dbReference type="Proteomes" id="UP001203852"/>
    </source>
</evidence>
<reference evidence="2" key="1">
    <citation type="journal article" date="2022" name="bioRxiv">
        <title>Deciphering the potential niche of two novel black yeast fungi from a biological soil crust based on their genomes, phenotypes, and melanin regulation.</title>
        <authorList>
            <consortium name="DOE Joint Genome Institute"/>
            <person name="Carr E.C."/>
            <person name="Barton Q."/>
            <person name="Grambo S."/>
            <person name="Sullivan M."/>
            <person name="Renfro C.M."/>
            <person name="Kuo A."/>
            <person name="Pangilinan J."/>
            <person name="Lipzen A."/>
            <person name="Keymanesh K."/>
            <person name="Savage E."/>
            <person name="Barry K."/>
            <person name="Grigoriev I.V."/>
            <person name="Riekhof W.R."/>
            <person name="Harris S.S."/>
        </authorList>
    </citation>
    <scope>NUCLEOTIDE SEQUENCE</scope>
    <source>
        <strain evidence="2">JF 03-4F</strain>
    </source>
</reference>
<organism evidence="2 3">
    <name type="scientific">Exophiala viscosa</name>
    <dbReference type="NCBI Taxonomy" id="2486360"/>
    <lineage>
        <taxon>Eukaryota</taxon>
        <taxon>Fungi</taxon>
        <taxon>Dikarya</taxon>
        <taxon>Ascomycota</taxon>
        <taxon>Pezizomycotina</taxon>
        <taxon>Eurotiomycetes</taxon>
        <taxon>Chaetothyriomycetidae</taxon>
        <taxon>Chaetothyriales</taxon>
        <taxon>Herpotrichiellaceae</taxon>
        <taxon>Exophiala</taxon>
    </lineage>
</organism>
<feature type="compositionally biased region" description="Low complexity" evidence="1">
    <location>
        <begin position="321"/>
        <end position="332"/>
    </location>
</feature>
<evidence type="ECO:0000313" key="2">
    <source>
        <dbReference type="EMBL" id="KAI1611917.1"/>
    </source>
</evidence>